<dbReference type="SUPFAM" id="SSF55729">
    <property type="entry name" value="Acyl-CoA N-acyltransferases (Nat)"/>
    <property type="match status" value="1"/>
</dbReference>
<dbReference type="RefSeq" id="WP_349242734.1">
    <property type="nucleotide sequence ID" value="NZ_JAVTTO010000006.1"/>
</dbReference>
<evidence type="ECO:0000313" key="2">
    <source>
        <dbReference type="Proteomes" id="UP001257277"/>
    </source>
</evidence>
<evidence type="ECO:0008006" key="3">
    <source>
        <dbReference type="Google" id="ProtNLM"/>
    </source>
</evidence>
<dbReference type="Gene3D" id="3.40.630.30">
    <property type="match status" value="1"/>
</dbReference>
<dbReference type="EMBL" id="JAVTTO010000006">
    <property type="protein sequence ID" value="MDT7833481.1"/>
    <property type="molecule type" value="Genomic_DNA"/>
</dbReference>
<dbReference type="Proteomes" id="UP001257277">
    <property type="component" value="Unassembled WGS sequence"/>
</dbReference>
<keyword evidence="2" id="KW-1185">Reference proteome</keyword>
<comment type="caution">
    <text evidence="1">The sequence shown here is derived from an EMBL/GenBank/DDBJ whole genome shotgun (WGS) entry which is preliminary data.</text>
</comment>
<evidence type="ECO:0000313" key="1">
    <source>
        <dbReference type="EMBL" id="MDT7833481.1"/>
    </source>
</evidence>
<gene>
    <name evidence="1" type="ORF">RQM59_13930</name>
</gene>
<name>A0ABU3LIC8_9FLAO</name>
<dbReference type="InterPro" id="IPR016181">
    <property type="entry name" value="Acyl_CoA_acyltransferase"/>
</dbReference>
<proteinExistence type="predicted"/>
<reference evidence="1 2" key="1">
    <citation type="submission" date="2023-09" db="EMBL/GenBank/DDBJ databases">
        <title>Novel taxa isolated from Blanes Bay.</title>
        <authorList>
            <person name="Rey-Velasco X."/>
            <person name="Lucena T."/>
        </authorList>
    </citation>
    <scope>NUCLEOTIDE SEQUENCE [LARGE SCALE GENOMIC DNA]</scope>
    <source>
        <strain evidence="1 2">S356</strain>
    </source>
</reference>
<protein>
    <recommendedName>
        <fullName evidence="3">BioF2-like acetyltransferase domain-containing protein</fullName>
    </recommendedName>
</protein>
<organism evidence="1 2">
    <name type="scientific">Asprobacillus argus</name>
    <dbReference type="NCBI Taxonomy" id="3076534"/>
    <lineage>
        <taxon>Bacteria</taxon>
        <taxon>Pseudomonadati</taxon>
        <taxon>Bacteroidota</taxon>
        <taxon>Flavobacteriia</taxon>
        <taxon>Flavobacteriales</taxon>
        <taxon>Flavobacteriaceae</taxon>
        <taxon>Asprobacillus</taxon>
    </lineage>
</organism>
<sequence>MISFINREELDVVKYNHCIEKSLQSRVFGYSWYLDIACDTWGALILDDYQAVMPIPWNKKYTIKYVYPPLWVLELGVFSLEKIETKPFLESLLRCFKFVELRLNTDNGIEKINDQSVIRKMQWISIAEGYDDVFLRYRKDRKKDLVKANKFGLREVWQDTSENLVTLFKNNIGKRDQNIEEKDYQNLSSLIEKCIRQKVGEVLSIYDENECLVASAFFLLYNKTATILVSSTDLRNRKNGANTFLIDRAISKYQETYTSFNFGGSSIQTVADYFKSFGANESNYSFLKQNKLPVLIKLFRK</sequence>
<accession>A0ABU3LIC8</accession>